<evidence type="ECO:0000256" key="1">
    <source>
        <dbReference type="SAM" id="MobiDB-lite"/>
    </source>
</evidence>
<comment type="caution">
    <text evidence="3">The sequence shown here is derived from an EMBL/GenBank/DDBJ whole genome shotgun (WGS) entry which is preliminary data.</text>
</comment>
<evidence type="ECO:0000259" key="2">
    <source>
        <dbReference type="Pfam" id="PF13930"/>
    </source>
</evidence>
<feature type="domain" description="Type VII secretion system protein EssD-like" evidence="2">
    <location>
        <begin position="29"/>
        <end position="152"/>
    </location>
</feature>
<evidence type="ECO:0000313" key="3">
    <source>
        <dbReference type="EMBL" id="KAB2927683.1"/>
    </source>
</evidence>
<dbReference type="Gene3D" id="3.40.570.10">
    <property type="entry name" value="Extracellular Endonuclease, subunit A"/>
    <property type="match status" value="1"/>
</dbReference>
<accession>A0A833LUZ6</accession>
<reference evidence="3 4" key="1">
    <citation type="submission" date="2019-10" db="EMBL/GenBank/DDBJ databases">
        <title>Extracellular Electron Transfer in a Candidatus Methanoperedens spp. Enrichment Culture.</title>
        <authorList>
            <person name="Berger S."/>
            <person name="Rangel Shaw D."/>
            <person name="Berben T."/>
            <person name="In 'T Zandt M."/>
            <person name="Frank J."/>
            <person name="Reimann J."/>
            <person name="Jetten M.S.M."/>
            <person name="Welte C.U."/>
        </authorList>
    </citation>
    <scope>NUCLEOTIDE SEQUENCE [LARGE SCALE GENOMIC DNA]</scope>
    <source>
        <strain evidence="3">SB12</strain>
    </source>
</reference>
<feature type="region of interest" description="Disordered" evidence="1">
    <location>
        <begin position="64"/>
        <end position="83"/>
    </location>
</feature>
<feature type="compositionally biased region" description="Basic and acidic residues" evidence="1">
    <location>
        <begin position="68"/>
        <end position="83"/>
    </location>
</feature>
<organism evidence="3 4">
    <name type="scientific">Leptonema illini</name>
    <dbReference type="NCBI Taxonomy" id="183"/>
    <lineage>
        <taxon>Bacteria</taxon>
        <taxon>Pseudomonadati</taxon>
        <taxon>Spirochaetota</taxon>
        <taxon>Spirochaetia</taxon>
        <taxon>Leptospirales</taxon>
        <taxon>Leptospiraceae</taxon>
        <taxon>Leptonema</taxon>
    </lineage>
</organism>
<protein>
    <recommendedName>
        <fullName evidence="2">Type VII secretion system protein EssD-like domain-containing protein</fullName>
    </recommendedName>
</protein>
<dbReference type="InterPro" id="IPR044929">
    <property type="entry name" value="DNA/RNA_non-sp_Endonuclease_sf"/>
</dbReference>
<dbReference type="EMBL" id="WBUI01000068">
    <property type="protein sequence ID" value="KAB2927683.1"/>
    <property type="molecule type" value="Genomic_DNA"/>
</dbReference>
<evidence type="ECO:0000313" key="4">
    <source>
        <dbReference type="Proteomes" id="UP000460298"/>
    </source>
</evidence>
<gene>
    <name evidence="3" type="ORF">F9K24_22525</name>
</gene>
<dbReference type="Pfam" id="PF13930">
    <property type="entry name" value="Endonuclea_NS_2"/>
    <property type="match status" value="1"/>
</dbReference>
<dbReference type="AlphaFoldDB" id="A0A833LUZ6"/>
<sequence>MLASEHVLDEDYDAKRPDHLDETGRLKPSSKYKAGEFDYFYETDDLGRIKSVEAENLQLTERSKRLRHESNTPEKLKGDDAGHLIADRFGGSPKTDNLVSQLRGKNRGEYRKIEDEWAAAVKDGKKVTVRIEINYPDDGLRPQEIRLKYTVDGEYFVKAIPN</sequence>
<feature type="region of interest" description="Disordered" evidence="1">
    <location>
        <begin position="1"/>
        <end position="28"/>
    </location>
</feature>
<dbReference type="Proteomes" id="UP000460298">
    <property type="component" value="Unassembled WGS sequence"/>
</dbReference>
<proteinExistence type="predicted"/>
<dbReference type="InterPro" id="IPR044927">
    <property type="entry name" value="Endonuclea_NS_2"/>
</dbReference>
<name>A0A833LUZ6_9LEPT</name>
<feature type="compositionally biased region" description="Basic and acidic residues" evidence="1">
    <location>
        <begin position="1"/>
        <end position="25"/>
    </location>
</feature>